<evidence type="ECO:0000256" key="10">
    <source>
        <dbReference type="ARBA" id="ARBA00023163"/>
    </source>
</evidence>
<evidence type="ECO:0000313" key="14">
    <source>
        <dbReference type="Proteomes" id="UP000386847"/>
    </source>
</evidence>
<dbReference type="PANTHER" id="PTHR33202:SF2">
    <property type="entry name" value="FERRIC UPTAKE REGULATION PROTEIN"/>
    <property type="match status" value="1"/>
</dbReference>
<dbReference type="InterPro" id="IPR002481">
    <property type="entry name" value="FUR"/>
</dbReference>
<evidence type="ECO:0000256" key="5">
    <source>
        <dbReference type="ARBA" id="ARBA00022491"/>
    </source>
</evidence>
<dbReference type="FunFam" id="1.10.10.10:FF:000459">
    <property type="entry name" value="Ferric uptake regulation protein"/>
    <property type="match status" value="1"/>
</dbReference>
<dbReference type="GO" id="GO:0005829">
    <property type="term" value="C:cytosol"/>
    <property type="evidence" value="ECO:0007669"/>
    <property type="project" value="TreeGrafter"/>
</dbReference>
<comment type="cofactor">
    <cofactor evidence="12">
        <name>Mn(2+)</name>
        <dbReference type="ChEBI" id="CHEBI:29035"/>
    </cofactor>
    <cofactor evidence="12">
        <name>Fe(2+)</name>
        <dbReference type="ChEBI" id="CHEBI:29033"/>
    </cofactor>
    <text evidence="12">Binds 1 Mn(2+) or Fe(2+) ion per subunit.</text>
</comment>
<evidence type="ECO:0000256" key="6">
    <source>
        <dbReference type="ARBA" id="ARBA00022723"/>
    </source>
</evidence>
<dbReference type="PANTHER" id="PTHR33202">
    <property type="entry name" value="ZINC UPTAKE REGULATION PROTEIN"/>
    <property type="match status" value="1"/>
</dbReference>
<keyword evidence="9" id="KW-0238">DNA-binding</keyword>
<keyword evidence="7 11" id="KW-0862">Zinc</keyword>
<organism evidence="13 14">
    <name type="scientific">Raineyella fluvialis</name>
    <dbReference type="NCBI Taxonomy" id="2662261"/>
    <lineage>
        <taxon>Bacteria</taxon>
        <taxon>Bacillati</taxon>
        <taxon>Actinomycetota</taxon>
        <taxon>Actinomycetes</taxon>
        <taxon>Propionibacteriales</taxon>
        <taxon>Propionibacteriaceae</taxon>
        <taxon>Raineyella</taxon>
    </lineage>
</organism>
<comment type="cofactor">
    <cofactor evidence="11">
        <name>Zn(2+)</name>
        <dbReference type="ChEBI" id="CHEBI:29105"/>
    </cofactor>
    <text evidence="11">Binds 1 zinc ion per subunit.</text>
</comment>
<dbReference type="SUPFAM" id="SSF46785">
    <property type="entry name" value="Winged helix' DNA-binding domain"/>
    <property type="match status" value="1"/>
</dbReference>
<evidence type="ECO:0000256" key="4">
    <source>
        <dbReference type="ARBA" id="ARBA00022490"/>
    </source>
</evidence>
<accession>A0A5Q2FD99</accession>
<dbReference type="GO" id="GO:0045892">
    <property type="term" value="P:negative regulation of DNA-templated transcription"/>
    <property type="evidence" value="ECO:0007669"/>
    <property type="project" value="TreeGrafter"/>
</dbReference>
<dbReference type="EMBL" id="CP045725">
    <property type="protein sequence ID" value="QGF24351.1"/>
    <property type="molecule type" value="Genomic_DNA"/>
</dbReference>
<sequence>MAVGQRTTRQREAVRRAMDEVEEFRTAQQVHDLLRERGDQVGLTTVYRTLQAMADGGEVDALRTNDGEVAYRRCTTEHHHHHLVCSRCGRTVEIEDPDVHAWTQRVGAQHGFHDIRHDLEIYGVCAECWAARS</sequence>
<evidence type="ECO:0000256" key="2">
    <source>
        <dbReference type="ARBA" id="ARBA00007957"/>
    </source>
</evidence>
<feature type="binding site" evidence="11">
    <location>
        <position position="88"/>
    </location>
    <ligand>
        <name>Zn(2+)</name>
        <dbReference type="ChEBI" id="CHEBI:29105"/>
    </ligand>
</feature>
<dbReference type="Pfam" id="PF01475">
    <property type="entry name" value="FUR"/>
    <property type="match status" value="1"/>
</dbReference>
<feature type="binding site" evidence="11">
    <location>
        <position position="85"/>
    </location>
    <ligand>
        <name>Zn(2+)</name>
        <dbReference type="ChEBI" id="CHEBI:29105"/>
    </ligand>
</feature>
<proteinExistence type="inferred from homology"/>
<evidence type="ECO:0000313" key="13">
    <source>
        <dbReference type="EMBL" id="QGF24351.1"/>
    </source>
</evidence>
<evidence type="ECO:0000256" key="1">
    <source>
        <dbReference type="ARBA" id="ARBA00004496"/>
    </source>
</evidence>
<dbReference type="GO" id="GO:0008270">
    <property type="term" value="F:zinc ion binding"/>
    <property type="evidence" value="ECO:0007669"/>
    <property type="project" value="TreeGrafter"/>
</dbReference>
<evidence type="ECO:0000256" key="11">
    <source>
        <dbReference type="PIRSR" id="PIRSR602481-1"/>
    </source>
</evidence>
<dbReference type="Proteomes" id="UP000386847">
    <property type="component" value="Chromosome"/>
</dbReference>
<comment type="similarity">
    <text evidence="2">Belongs to the Fur family.</text>
</comment>
<evidence type="ECO:0000256" key="8">
    <source>
        <dbReference type="ARBA" id="ARBA00023015"/>
    </source>
</evidence>
<dbReference type="Gene3D" id="3.30.1490.190">
    <property type="match status" value="1"/>
</dbReference>
<dbReference type="InterPro" id="IPR036390">
    <property type="entry name" value="WH_DNA-bd_sf"/>
</dbReference>
<keyword evidence="14" id="KW-1185">Reference proteome</keyword>
<name>A0A5Q2FD99_9ACTN</name>
<dbReference type="RefSeq" id="WP_153572880.1">
    <property type="nucleotide sequence ID" value="NZ_CP045725.1"/>
</dbReference>
<keyword evidence="8" id="KW-0805">Transcription regulation</keyword>
<comment type="subunit">
    <text evidence="3">Homodimer.</text>
</comment>
<keyword evidence="6 11" id="KW-0479">Metal-binding</keyword>
<dbReference type="AlphaFoldDB" id="A0A5Q2FD99"/>
<reference evidence="13 14" key="1">
    <citation type="submission" date="2019-10" db="EMBL/GenBank/DDBJ databases">
        <title>Genomic analysis of Raineyella sp. CBA3103.</title>
        <authorList>
            <person name="Roh S.W."/>
        </authorList>
    </citation>
    <scope>NUCLEOTIDE SEQUENCE [LARGE SCALE GENOMIC DNA]</scope>
    <source>
        <strain evidence="13 14">CBA3103</strain>
    </source>
</reference>
<protein>
    <submittedName>
        <fullName evidence="13">Transcriptional repressor</fullName>
    </submittedName>
</protein>
<evidence type="ECO:0000256" key="7">
    <source>
        <dbReference type="ARBA" id="ARBA00022833"/>
    </source>
</evidence>
<evidence type="ECO:0000256" key="9">
    <source>
        <dbReference type="ARBA" id="ARBA00023125"/>
    </source>
</evidence>
<keyword evidence="12" id="KW-0408">Iron</keyword>
<evidence type="ECO:0000256" key="12">
    <source>
        <dbReference type="PIRSR" id="PIRSR602481-2"/>
    </source>
</evidence>
<dbReference type="CDD" id="cd07153">
    <property type="entry name" value="Fur_like"/>
    <property type="match status" value="1"/>
</dbReference>
<dbReference type="GO" id="GO:1900376">
    <property type="term" value="P:regulation of secondary metabolite biosynthetic process"/>
    <property type="evidence" value="ECO:0007669"/>
    <property type="project" value="TreeGrafter"/>
</dbReference>
<comment type="subcellular location">
    <subcellularLocation>
        <location evidence="1">Cytoplasm</location>
    </subcellularLocation>
</comment>
<keyword evidence="4" id="KW-0963">Cytoplasm</keyword>
<feature type="binding site" evidence="12">
    <location>
        <position position="117"/>
    </location>
    <ligand>
        <name>Fe cation</name>
        <dbReference type="ChEBI" id="CHEBI:24875"/>
    </ligand>
</feature>
<keyword evidence="5" id="KW-0678">Repressor</keyword>
<feature type="binding site" evidence="11">
    <location>
        <position position="125"/>
    </location>
    <ligand>
        <name>Zn(2+)</name>
        <dbReference type="ChEBI" id="CHEBI:29105"/>
    </ligand>
</feature>
<dbReference type="GO" id="GO:0000976">
    <property type="term" value="F:transcription cis-regulatory region binding"/>
    <property type="evidence" value="ECO:0007669"/>
    <property type="project" value="TreeGrafter"/>
</dbReference>
<feature type="binding site" evidence="12">
    <location>
        <position position="79"/>
    </location>
    <ligand>
        <name>Fe cation</name>
        <dbReference type="ChEBI" id="CHEBI:24875"/>
    </ligand>
</feature>
<dbReference type="InterPro" id="IPR043135">
    <property type="entry name" value="Fur_C"/>
</dbReference>
<evidence type="ECO:0000256" key="3">
    <source>
        <dbReference type="ARBA" id="ARBA00011738"/>
    </source>
</evidence>
<dbReference type="GO" id="GO:0003700">
    <property type="term" value="F:DNA-binding transcription factor activity"/>
    <property type="evidence" value="ECO:0007669"/>
    <property type="project" value="InterPro"/>
</dbReference>
<feature type="binding site" evidence="11">
    <location>
        <position position="128"/>
    </location>
    <ligand>
        <name>Zn(2+)</name>
        <dbReference type="ChEBI" id="CHEBI:29105"/>
    </ligand>
</feature>
<dbReference type="InterPro" id="IPR036388">
    <property type="entry name" value="WH-like_DNA-bd_sf"/>
</dbReference>
<keyword evidence="10" id="KW-0804">Transcription</keyword>
<dbReference type="KEGG" id="rain:Rai3103_12530"/>
<gene>
    <name evidence="13" type="ORF">Rai3103_12530</name>
</gene>
<dbReference type="Gene3D" id="1.10.10.10">
    <property type="entry name" value="Winged helix-like DNA-binding domain superfamily/Winged helix DNA-binding domain"/>
    <property type="match status" value="1"/>
</dbReference>